<keyword evidence="2 4" id="KW-0378">Hydrolase</keyword>
<dbReference type="RefSeq" id="WP_111626518.1">
    <property type="nucleotide sequence ID" value="NZ_QLMC01000001.1"/>
</dbReference>
<sequence>MLPGKRIDTNLLANRPKPVYSVASAFLWFCLVTFFVLPPSKAQKTISTPLHKAPAPLYRDPIFDGAADPVVVWNLEEKAWWMLYTQRRANVDAADVAYCYGTAIGVASSQNNGQSWEYRGTLKLDIERGMNTFWAPDIVFHNGQYHLFVVYIPGVRNHWGGKPKMAHYTGKNLWDWQFKNFVTLSSDDVIDATLLQLPTGQWRMWYKDQTRGSVTMMAESRDLEHWRVSPEPAIGGKAHEGPKAFRFGGWYWMLTDEWAGMRVYRSNDCTTWEKQGMILDKPGNRPEDTPSGAHGDVVVVGDKAFIFYFTHPGRKSHSEAALDQDGVLPYSLRRSSIQVAPLVIQNGTLVSERDQPFDFWLPDLK</sequence>
<dbReference type="OrthoDB" id="9759709at2"/>
<keyword evidence="5" id="KW-0812">Transmembrane</keyword>
<comment type="caution">
    <text evidence="6">The sequence shown here is derived from an EMBL/GenBank/DDBJ whole genome shotgun (WGS) entry which is preliminary data.</text>
</comment>
<comment type="similarity">
    <text evidence="1 4">Belongs to the glycosyl hydrolase 43 family.</text>
</comment>
<keyword evidence="5" id="KW-1133">Transmembrane helix</keyword>
<dbReference type="EMBL" id="QLMC01000001">
    <property type="protein sequence ID" value="RAK02310.1"/>
    <property type="molecule type" value="Genomic_DNA"/>
</dbReference>
<dbReference type="Gene3D" id="2.115.10.20">
    <property type="entry name" value="Glycosyl hydrolase domain, family 43"/>
    <property type="match status" value="1"/>
</dbReference>
<dbReference type="AlphaFoldDB" id="A0A327X5D7"/>
<accession>A0A327X5D7</accession>
<gene>
    <name evidence="6" type="ORF">LX87_00430</name>
</gene>
<dbReference type="Proteomes" id="UP000248790">
    <property type="component" value="Unassembled WGS sequence"/>
</dbReference>
<dbReference type="InterPro" id="IPR006710">
    <property type="entry name" value="Glyco_hydro_43"/>
</dbReference>
<evidence type="ECO:0000256" key="5">
    <source>
        <dbReference type="SAM" id="Phobius"/>
    </source>
</evidence>
<organism evidence="6 7">
    <name type="scientific">Larkinella arboricola</name>
    <dbReference type="NCBI Taxonomy" id="643671"/>
    <lineage>
        <taxon>Bacteria</taxon>
        <taxon>Pseudomonadati</taxon>
        <taxon>Bacteroidota</taxon>
        <taxon>Cytophagia</taxon>
        <taxon>Cytophagales</taxon>
        <taxon>Spirosomataceae</taxon>
        <taxon>Larkinella</taxon>
    </lineage>
</organism>
<dbReference type="SUPFAM" id="SSF75005">
    <property type="entry name" value="Arabinanase/levansucrase/invertase"/>
    <property type="match status" value="1"/>
</dbReference>
<dbReference type="InterPro" id="IPR023296">
    <property type="entry name" value="Glyco_hydro_beta-prop_sf"/>
</dbReference>
<reference evidence="6 7" key="1">
    <citation type="submission" date="2018-06" db="EMBL/GenBank/DDBJ databases">
        <title>Genomic Encyclopedia of Archaeal and Bacterial Type Strains, Phase II (KMG-II): from individual species to whole genera.</title>
        <authorList>
            <person name="Goeker M."/>
        </authorList>
    </citation>
    <scope>NUCLEOTIDE SEQUENCE [LARGE SCALE GENOMIC DNA]</scope>
    <source>
        <strain evidence="6 7">DSM 21851</strain>
    </source>
</reference>
<feature type="transmembrane region" description="Helical" evidence="5">
    <location>
        <begin position="20"/>
        <end position="37"/>
    </location>
</feature>
<proteinExistence type="inferred from homology"/>
<dbReference type="GO" id="GO:0005975">
    <property type="term" value="P:carbohydrate metabolic process"/>
    <property type="evidence" value="ECO:0007669"/>
    <property type="project" value="InterPro"/>
</dbReference>
<dbReference type="CDD" id="cd08984">
    <property type="entry name" value="GH43-like"/>
    <property type="match status" value="1"/>
</dbReference>
<evidence type="ECO:0000256" key="2">
    <source>
        <dbReference type="ARBA" id="ARBA00022801"/>
    </source>
</evidence>
<keyword evidence="7" id="KW-1185">Reference proteome</keyword>
<evidence type="ECO:0000313" key="7">
    <source>
        <dbReference type="Proteomes" id="UP000248790"/>
    </source>
</evidence>
<name>A0A327X5D7_LARAB</name>
<protein>
    <submittedName>
        <fullName evidence="6">Glycosyl hydrolase family 43</fullName>
    </submittedName>
</protein>
<keyword evidence="5" id="KW-0472">Membrane</keyword>
<evidence type="ECO:0000256" key="3">
    <source>
        <dbReference type="ARBA" id="ARBA00023295"/>
    </source>
</evidence>
<keyword evidence="3 4" id="KW-0326">Glycosidase</keyword>
<evidence type="ECO:0000256" key="1">
    <source>
        <dbReference type="ARBA" id="ARBA00009865"/>
    </source>
</evidence>
<dbReference type="GO" id="GO:0004553">
    <property type="term" value="F:hydrolase activity, hydrolyzing O-glycosyl compounds"/>
    <property type="evidence" value="ECO:0007669"/>
    <property type="project" value="InterPro"/>
</dbReference>
<evidence type="ECO:0000313" key="6">
    <source>
        <dbReference type="EMBL" id="RAK02310.1"/>
    </source>
</evidence>
<evidence type="ECO:0000256" key="4">
    <source>
        <dbReference type="RuleBase" id="RU361187"/>
    </source>
</evidence>
<dbReference type="Pfam" id="PF04616">
    <property type="entry name" value="Glyco_hydro_43"/>
    <property type="match status" value="1"/>
</dbReference>